<dbReference type="SMART" id="SM00042">
    <property type="entry name" value="CUB"/>
    <property type="match status" value="1"/>
</dbReference>
<reference evidence="6" key="1">
    <citation type="submission" date="2014-05" db="EMBL/GenBank/DDBJ databases">
        <authorList>
            <person name="Chronopoulou M."/>
        </authorList>
    </citation>
    <scope>NUCLEOTIDE SEQUENCE</scope>
    <source>
        <tissue evidence="6">Whole organism</tissue>
    </source>
</reference>
<evidence type="ECO:0000313" key="6">
    <source>
        <dbReference type="EMBL" id="CDW35344.1"/>
    </source>
</evidence>
<dbReference type="PANTHER" id="PTHR24251">
    <property type="entry name" value="OVOCHYMASE-RELATED"/>
    <property type="match status" value="1"/>
</dbReference>
<dbReference type="SUPFAM" id="SSF49854">
    <property type="entry name" value="Spermadhesin, CUB domain"/>
    <property type="match status" value="1"/>
</dbReference>
<keyword evidence="4" id="KW-0812">Transmembrane</keyword>
<comment type="caution">
    <text evidence="3">Lacks conserved residue(s) required for the propagation of feature annotation.</text>
</comment>
<keyword evidence="1" id="KW-0677">Repeat</keyword>
<evidence type="ECO:0000259" key="5">
    <source>
        <dbReference type="PROSITE" id="PS01180"/>
    </source>
</evidence>
<dbReference type="InterPro" id="IPR035914">
    <property type="entry name" value="Sperma_CUB_dom_sf"/>
</dbReference>
<evidence type="ECO:0000256" key="2">
    <source>
        <dbReference type="ARBA" id="ARBA00023157"/>
    </source>
</evidence>
<dbReference type="Pfam" id="PF00431">
    <property type="entry name" value="CUB"/>
    <property type="match status" value="1"/>
</dbReference>
<dbReference type="CDD" id="cd00041">
    <property type="entry name" value="CUB"/>
    <property type="match status" value="1"/>
</dbReference>
<organism evidence="6">
    <name type="scientific">Lepeophtheirus salmonis</name>
    <name type="common">Salmon louse</name>
    <name type="synonym">Caligus salmonis</name>
    <dbReference type="NCBI Taxonomy" id="72036"/>
    <lineage>
        <taxon>Eukaryota</taxon>
        <taxon>Metazoa</taxon>
        <taxon>Ecdysozoa</taxon>
        <taxon>Arthropoda</taxon>
        <taxon>Crustacea</taxon>
        <taxon>Multicrustacea</taxon>
        <taxon>Hexanauplia</taxon>
        <taxon>Copepoda</taxon>
        <taxon>Siphonostomatoida</taxon>
        <taxon>Caligidae</taxon>
        <taxon>Lepeophtheirus</taxon>
    </lineage>
</organism>
<proteinExistence type="predicted"/>
<protein>
    <submittedName>
        <fullName evidence="6">Putative LOC100871786 [Apis florea]</fullName>
    </submittedName>
</protein>
<dbReference type="AlphaFoldDB" id="A0A0K2UAV4"/>
<feature type="domain" description="CUB" evidence="5">
    <location>
        <begin position="199"/>
        <end position="315"/>
    </location>
</feature>
<dbReference type="EMBL" id="HACA01017983">
    <property type="protein sequence ID" value="CDW35344.1"/>
    <property type="molecule type" value="Transcribed_RNA"/>
</dbReference>
<evidence type="ECO:0000256" key="4">
    <source>
        <dbReference type="SAM" id="Phobius"/>
    </source>
</evidence>
<dbReference type="InterPro" id="IPR000859">
    <property type="entry name" value="CUB_dom"/>
</dbReference>
<accession>A0A0K2UAV4</accession>
<dbReference type="Gene3D" id="2.60.120.290">
    <property type="entry name" value="Spermadhesin, CUB domain"/>
    <property type="match status" value="1"/>
</dbReference>
<feature type="transmembrane region" description="Helical" evidence="4">
    <location>
        <begin position="390"/>
        <end position="412"/>
    </location>
</feature>
<feature type="transmembrane region" description="Helical" evidence="4">
    <location>
        <begin position="40"/>
        <end position="57"/>
    </location>
</feature>
<evidence type="ECO:0000256" key="3">
    <source>
        <dbReference type="PROSITE-ProRule" id="PRU00059"/>
    </source>
</evidence>
<keyword evidence="2" id="KW-1015">Disulfide bond</keyword>
<keyword evidence="4" id="KW-1133">Transmembrane helix</keyword>
<dbReference type="PROSITE" id="PS01180">
    <property type="entry name" value="CUB"/>
    <property type="match status" value="1"/>
</dbReference>
<keyword evidence="4" id="KW-0472">Membrane</keyword>
<name>A0A0K2UAV4_LEPSM</name>
<dbReference type="OrthoDB" id="6431754at2759"/>
<sequence>MMTQIMDVFLLKRRSTSAITSPGYNLNELHVLVNIGVQMFKCYIIWLLFPYIVFYTFCMENEINPLMERITIANYGSTSVFNSTLERGLLKHRIYHTYDCSNKEIILKCPTPTEVIIIENSTFIPNINCFKSRFYRNIALINKKIDLRKVLNRRCSGFGNGKQCQFNLILDHPDSLSWHQSGLTEIHYRCTSKVQEILCTNSLLEVKVKKTGFISSVKYPKYYTGGQSCNVTLQAEPGQRIFLRFLDVNFRKNTNGECIDYVLVYERGRMLHKLCGELESDITMLSQSHVFNIQIQTSGRSIHPRRGLLAEYWPVGCIQNPLTGFAYVTFHNISHVTYSCPSGMGFIPDMSKSKTIICNGKEWSENIYTCNYIVEAQRYFPGLNQTSSQLNIVILIVLLILLMCVGSLVFIVKSNFWATHRIPILNSICVQAPIIPGALETSTNTTLQLHDCLDLFQLQKEELYLC</sequence>
<evidence type="ECO:0000256" key="1">
    <source>
        <dbReference type="ARBA" id="ARBA00022737"/>
    </source>
</evidence>